<dbReference type="Gene3D" id="1.10.510.10">
    <property type="entry name" value="Transferase(Phosphotransferase) domain 1"/>
    <property type="match status" value="1"/>
</dbReference>
<dbReference type="Proteomes" id="UP000325577">
    <property type="component" value="Linkage Group LG7"/>
</dbReference>
<dbReference type="PANTHER" id="PTHR46863:SF2">
    <property type="entry name" value="LYSM DOMAIN RECEPTOR-LIKE KINASE 3"/>
    <property type="match status" value="1"/>
</dbReference>
<dbReference type="InterPro" id="IPR000719">
    <property type="entry name" value="Prot_kinase_dom"/>
</dbReference>
<reference evidence="3 4" key="1">
    <citation type="submission" date="2019-09" db="EMBL/GenBank/DDBJ databases">
        <title>A chromosome-level genome assembly of the Chinese tupelo Nyssa sinensis.</title>
        <authorList>
            <person name="Yang X."/>
            <person name="Kang M."/>
            <person name="Yang Y."/>
            <person name="Xiong H."/>
            <person name="Wang M."/>
            <person name="Zhang Z."/>
            <person name="Wang Z."/>
            <person name="Wu H."/>
            <person name="Ma T."/>
            <person name="Liu J."/>
            <person name="Xi Z."/>
        </authorList>
    </citation>
    <scope>NUCLEOTIDE SEQUENCE [LARGE SCALE GENOMIC DNA]</scope>
    <source>
        <strain evidence="3">J267</strain>
        <tissue evidence="3">Leaf</tissue>
    </source>
</reference>
<protein>
    <recommendedName>
        <fullName evidence="2">Protein kinase domain-containing protein</fullName>
    </recommendedName>
</protein>
<dbReference type="InterPro" id="IPR011009">
    <property type="entry name" value="Kinase-like_dom_sf"/>
</dbReference>
<dbReference type="GO" id="GO:0005524">
    <property type="term" value="F:ATP binding"/>
    <property type="evidence" value="ECO:0007669"/>
    <property type="project" value="InterPro"/>
</dbReference>
<evidence type="ECO:0000256" key="1">
    <source>
        <dbReference type="SAM" id="MobiDB-lite"/>
    </source>
</evidence>
<dbReference type="GO" id="GO:0030170">
    <property type="term" value="F:pyridoxal phosphate binding"/>
    <property type="evidence" value="ECO:0007669"/>
    <property type="project" value="InterPro"/>
</dbReference>
<dbReference type="EMBL" id="CM018050">
    <property type="protein sequence ID" value="KAA8518738.1"/>
    <property type="molecule type" value="Genomic_DNA"/>
</dbReference>
<feature type="region of interest" description="Disordered" evidence="1">
    <location>
        <begin position="1"/>
        <end position="23"/>
    </location>
</feature>
<dbReference type="SUPFAM" id="SSF53383">
    <property type="entry name" value="PLP-dependent transferases"/>
    <property type="match status" value="1"/>
</dbReference>
<dbReference type="Gene3D" id="3.40.640.10">
    <property type="entry name" value="Type I PLP-dependent aspartate aminotransferase-like (Major domain)"/>
    <property type="match status" value="1"/>
</dbReference>
<dbReference type="PANTHER" id="PTHR46863">
    <property type="entry name" value="OS09G0572100 PROTEIN"/>
    <property type="match status" value="1"/>
</dbReference>
<name>A0A5J4ZM62_9ASTE</name>
<accession>A0A5J4ZM62</accession>
<dbReference type="Gene3D" id="3.30.200.20">
    <property type="entry name" value="Phosphorylase Kinase, domain 1"/>
    <property type="match status" value="1"/>
</dbReference>
<keyword evidence="4" id="KW-1185">Reference proteome</keyword>
<evidence type="ECO:0000313" key="3">
    <source>
        <dbReference type="EMBL" id="KAA8518738.1"/>
    </source>
</evidence>
<feature type="compositionally biased region" description="Polar residues" evidence="1">
    <location>
        <begin position="13"/>
        <end position="23"/>
    </location>
</feature>
<feature type="domain" description="Protein kinase" evidence="2">
    <location>
        <begin position="57"/>
        <end position="408"/>
    </location>
</feature>
<sequence length="613" mass="67713">MCRSKHCSDGIEPNSTSPSSRTTKYSAAIQTAKPFSSTSSSDNYAAVVSGYNDSSSSMVASSISTGASLSSLRSSFPRTPLIFDFTEICSATNNFLAGKLSSSTSWRCSLGGQDVVVIQRKFRRQINTSRLYKQLALISRAHHNSLIKLIGVSISGDYIYLAYDYIKGTNLADCLQNPKNPSYTVLSTWLPRMQIATDLAHGLDYIHNFASSNTHAIHNRIKSSSIIVTEPSLNAKICHFGTAELTGETLESEFSEIVEHESRPSKRLALSRIESTTKKFEGTRGYMSPEFKSTGVGTQESDVFAFGVVMLELISGKEPLKFEFDKSSGCYRRVSVIDSAKEAIKCGDGDGNDGGGRLRRWVDWRLKDSFPVEVAREMTCIAVECVEVDPGKRPLMGRVAGKISRLYMESKIWADMMGVVAGDDNSNALSVTLGIAAATGLGLFAFSEVLVPVPQYPLYSAAIALFGGSLVPYYLEETANWGLDIYNLRQSVAEARSRGITVKFTADELRKIMDYKHNIHLILVYKRLVALDIVSFIPVSTPLGLIFKCRLRKINKHLCRVETSLRSCRSPPPAFLRFFWVLGCYWNSSIVNVSIPISAIRLRRLKREGVVDL</sequence>
<dbReference type="OrthoDB" id="1732682at2759"/>
<dbReference type="Pfam" id="PF00069">
    <property type="entry name" value="Pkinase"/>
    <property type="match status" value="1"/>
</dbReference>
<dbReference type="GO" id="GO:0004672">
    <property type="term" value="F:protein kinase activity"/>
    <property type="evidence" value="ECO:0007669"/>
    <property type="project" value="InterPro"/>
</dbReference>
<dbReference type="AlphaFoldDB" id="A0A5J4ZM62"/>
<dbReference type="InterPro" id="IPR004839">
    <property type="entry name" value="Aminotransferase_I/II_large"/>
</dbReference>
<dbReference type="Pfam" id="PF00155">
    <property type="entry name" value="Aminotran_1_2"/>
    <property type="match status" value="1"/>
</dbReference>
<dbReference type="SUPFAM" id="SSF56112">
    <property type="entry name" value="Protein kinase-like (PK-like)"/>
    <property type="match status" value="1"/>
</dbReference>
<organism evidence="3 4">
    <name type="scientific">Nyssa sinensis</name>
    <dbReference type="NCBI Taxonomy" id="561372"/>
    <lineage>
        <taxon>Eukaryota</taxon>
        <taxon>Viridiplantae</taxon>
        <taxon>Streptophyta</taxon>
        <taxon>Embryophyta</taxon>
        <taxon>Tracheophyta</taxon>
        <taxon>Spermatophyta</taxon>
        <taxon>Magnoliopsida</taxon>
        <taxon>eudicotyledons</taxon>
        <taxon>Gunneridae</taxon>
        <taxon>Pentapetalae</taxon>
        <taxon>asterids</taxon>
        <taxon>Cornales</taxon>
        <taxon>Nyssaceae</taxon>
        <taxon>Nyssa</taxon>
    </lineage>
</organism>
<dbReference type="InterPro" id="IPR015421">
    <property type="entry name" value="PyrdxlP-dep_Trfase_major"/>
</dbReference>
<evidence type="ECO:0000259" key="2">
    <source>
        <dbReference type="PROSITE" id="PS50011"/>
    </source>
</evidence>
<dbReference type="InterPro" id="IPR015424">
    <property type="entry name" value="PyrdxlP-dep_Trfase"/>
</dbReference>
<gene>
    <name evidence="3" type="ORF">F0562_016488</name>
</gene>
<proteinExistence type="predicted"/>
<dbReference type="PROSITE" id="PS50011">
    <property type="entry name" value="PROTEIN_KINASE_DOM"/>
    <property type="match status" value="1"/>
</dbReference>
<evidence type="ECO:0000313" key="4">
    <source>
        <dbReference type="Proteomes" id="UP000325577"/>
    </source>
</evidence>